<keyword evidence="2" id="KW-1185">Reference proteome</keyword>
<dbReference type="Proteomes" id="UP001153331">
    <property type="component" value="Unassembled WGS sequence"/>
</dbReference>
<organism evidence="1 2">
    <name type="scientific">Boeremia exigua</name>
    <dbReference type="NCBI Taxonomy" id="749465"/>
    <lineage>
        <taxon>Eukaryota</taxon>
        <taxon>Fungi</taxon>
        <taxon>Dikarya</taxon>
        <taxon>Ascomycota</taxon>
        <taxon>Pezizomycotina</taxon>
        <taxon>Dothideomycetes</taxon>
        <taxon>Pleosporomycetidae</taxon>
        <taxon>Pleosporales</taxon>
        <taxon>Pleosporineae</taxon>
        <taxon>Didymellaceae</taxon>
        <taxon>Boeremia</taxon>
    </lineage>
</organism>
<protein>
    <submittedName>
        <fullName evidence="1">Uncharacterized protein</fullName>
    </submittedName>
</protein>
<gene>
    <name evidence="1" type="ORF">OPT61_g948</name>
</gene>
<dbReference type="EMBL" id="JAPHNI010000034">
    <property type="protein sequence ID" value="KAJ8117960.1"/>
    <property type="molecule type" value="Genomic_DNA"/>
</dbReference>
<evidence type="ECO:0000313" key="1">
    <source>
        <dbReference type="EMBL" id="KAJ8117960.1"/>
    </source>
</evidence>
<accession>A0ACC2IRW5</accession>
<comment type="caution">
    <text evidence="1">The sequence shown here is derived from an EMBL/GenBank/DDBJ whole genome shotgun (WGS) entry which is preliminary data.</text>
</comment>
<reference evidence="1" key="1">
    <citation type="submission" date="2022-11" db="EMBL/GenBank/DDBJ databases">
        <title>Genome Sequence of Boeremia exigua.</title>
        <authorList>
            <person name="Buettner E."/>
        </authorList>
    </citation>
    <scope>NUCLEOTIDE SEQUENCE</scope>
    <source>
        <strain evidence="1">CU02</strain>
    </source>
</reference>
<proteinExistence type="predicted"/>
<evidence type="ECO:0000313" key="2">
    <source>
        <dbReference type="Proteomes" id="UP001153331"/>
    </source>
</evidence>
<name>A0ACC2IRW5_9PLEO</name>
<sequence length="273" mass="30750">MLSMLLAFGSRGKPESAWKTKMGGHGLRQGQRRLGRGYPAACASGGPRLISVGLRKLANMVLELHPCTETDIPEFVRIQIAAFGTGGGMTSFMVEHPPSETYINKSVDKHIKSFREEKDITYLKVIDTELDGQMIAGAKWRINQKERTEEEIQPMLPVPGADEDGKQAMVDFIRYLNKVRREFMGTKPFYFLHILITDPAHHRRGAGAQLVRWGTEQADAAQLPSFLESSVMGRPLYARCGFTPRYEQRFDLTKYGGEGEDWNTVMIRDPVKT</sequence>